<feature type="chain" id="PRO_5046981981" evidence="1">
    <location>
        <begin position="18"/>
        <end position="93"/>
    </location>
</feature>
<proteinExistence type="predicted"/>
<gene>
    <name evidence="2" type="ORF">Q5Y72_15905</name>
</gene>
<name>A0ABT9JFQ8_9RHOB</name>
<keyword evidence="1" id="KW-0732">Signal</keyword>
<feature type="signal peptide" evidence="1">
    <location>
        <begin position="1"/>
        <end position="17"/>
    </location>
</feature>
<dbReference type="RefSeq" id="WP_305964412.1">
    <property type="nucleotide sequence ID" value="NZ_JAVAMQ010000018.1"/>
</dbReference>
<dbReference type="Proteomes" id="UP001224997">
    <property type="component" value="Unassembled WGS sequence"/>
</dbReference>
<accession>A0ABT9JFQ8</accession>
<sequence>MMLVPALFALTSSLAQAALPMPAELSDFAGEASGWLLAGERLPPDYRVRLLQMEPAARLQAIVYLRRIGLLTDPSWGLDDVLKPVPPAQEIRE</sequence>
<evidence type="ECO:0000313" key="3">
    <source>
        <dbReference type="Proteomes" id="UP001224997"/>
    </source>
</evidence>
<keyword evidence="3" id="KW-1185">Reference proteome</keyword>
<dbReference type="EMBL" id="JAVAMQ010000018">
    <property type="protein sequence ID" value="MDP5308569.1"/>
    <property type="molecule type" value="Genomic_DNA"/>
</dbReference>
<reference evidence="2 3" key="1">
    <citation type="submission" date="2023-08" db="EMBL/GenBank/DDBJ databases">
        <authorList>
            <person name="Park J.-S."/>
        </authorList>
    </citation>
    <scope>NUCLEOTIDE SEQUENCE [LARGE SCALE GENOMIC DNA]</scope>
    <source>
        <strain evidence="2 3">2205BS29-5</strain>
    </source>
</reference>
<evidence type="ECO:0000313" key="2">
    <source>
        <dbReference type="EMBL" id="MDP5308569.1"/>
    </source>
</evidence>
<organism evidence="2 3">
    <name type="scientific">Paracoccus spongiarum</name>
    <dbReference type="NCBI Taxonomy" id="3064387"/>
    <lineage>
        <taxon>Bacteria</taxon>
        <taxon>Pseudomonadati</taxon>
        <taxon>Pseudomonadota</taxon>
        <taxon>Alphaproteobacteria</taxon>
        <taxon>Rhodobacterales</taxon>
        <taxon>Paracoccaceae</taxon>
        <taxon>Paracoccus</taxon>
    </lineage>
</organism>
<comment type="caution">
    <text evidence="2">The sequence shown here is derived from an EMBL/GenBank/DDBJ whole genome shotgun (WGS) entry which is preliminary data.</text>
</comment>
<evidence type="ECO:0000256" key="1">
    <source>
        <dbReference type="SAM" id="SignalP"/>
    </source>
</evidence>
<protein>
    <submittedName>
        <fullName evidence="2">Uncharacterized protein</fullName>
    </submittedName>
</protein>